<reference evidence="2 3" key="1">
    <citation type="journal article" date="2008" name="Int. J. Syst. Evol. Microbiol.">
        <title>Luteimonas marina sp. nov., isolated from seawater.</title>
        <authorList>
            <person name="Baik K.S."/>
            <person name="Park S.C."/>
            <person name="Kim M.S."/>
            <person name="Kim E.M."/>
            <person name="Park C."/>
            <person name="Chun J."/>
            <person name="Seong C.N."/>
        </authorList>
    </citation>
    <scope>NUCLEOTIDE SEQUENCE [LARGE SCALE GENOMIC DNA]</scope>
    <source>
        <strain evidence="2 3">FR1330</strain>
    </source>
</reference>
<evidence type="ECO:0000313" key="3">
    <source>
        <dbReference type="Proteomes" id="UP000319980"/>
    </source>
</evidence>
<name>A0A5C5U050_9GAMM</name>
<proteinExistence type="predicted"/>
<accession>A0A5C5U050</accession>
<gene>
    <name evidence="2" type="ORF">FQY83_13140</name>
</gene>
<dbReference type="EMBL" id="VOHK01000005">
    <property type="protein sequence ID" value="TWT19296.1"/>
    <property type="molecule type" value="Genomic_DNA"/>
</dbReference>
<keyword evidence="3" id="KW-1185">Reference proteome</keyword>
<protein>
    <submittedName>
        <fullName evidence="2">Uncharacterized protein</fullName>
    </submittedName>
</protein>
<comment type="caution">
    <text evidence="2">The sequence shown here is derived from an EMBL/GenBank/DDBJ whole genome shotgun (WGS) entry which is preliminary data.</text>
</comment>
<dbReference type="Proteomes" id="UP000319980">
    <property type="component" value="Unassembled WGS sequence"/>
</dbReference>
<evidence type="ECO:0000256" key="1">
    <source>
        <dbReference type="SAM" id="MobiDB-lite"/>
    </source>
</evidence>
<organism evidence="2 3">
    <name type="scientific">Luteimonas marina</name>
    <dbReference type="NCBI Taxonomy" id="488485"/>
    <lineage>
        <taxon>Bacteria</taxon>
        <taxon>Pseudomonadati</taxon>
        <taxon>Pseudomonadota</taxon>
        <taxon>Gammaproteobacteria</taxon>
        <taxon>Lysobacterales</taxon>
        <taxon>Lysobacteraceae</taxon>
        <taxon>Luteimonas</taxon>
    </lineage>
</organism>
<feature type="region of interest" description="Disordered" evidence="1">
    <location>
        <begin position="44"/>
        <end position="95"/>
    </location>
</feature>
<dbReference type="RefSeq" id="WP_146388412.1">
    <property type="nucleotide sequence ID" value="NZ_VOHK01000005.1"/>
</dbReference>
<dbReference type="AlphaFoldDB" id="A0A5C5U050"/>
<evidence type="ECO:0000313" key="2">
    <source>
        <dbReference type="EMBL" id="TWT19296.1"/>
    </source>
</evidence>
<sequence length="114" mass="12932">MIVVVLKSRSFRFRRVHFFEATASVRLRRPGSFLLISVKRNEPKKNAFPDKANPRTGSVRGFSDTASLPWRKTPHIHVRRPTGLESVRASKETAGNPQFVIPNAVRNLERPGLD</sequence>